<gene>
    <name evidence="1" type="ORF">B6N60_04762</name>
</gene>
<sequence>MAKQLLIYEQVMPISKQRHADLSVKTGTDYSFAKTINSVPLMAVEFPNAAAGYPIVFAGTETEIMPVVILGIDDDNLYITESGQWTDEYIPAFIRRYPFVFSTPNEEGKSSLCIDEEFSGCNQEGRGERLFDSQGEQTQYLQNILGFLQQYQAHFQRTRIFCQRLKEYNLLEHARARLTPPSGEQRSLSGFMRVNVERLKSLTDEQILTLVRTDELELIYLHLHSLRNLSVIAKRE</sequence>
<organism evidence="1 2">
    <name type="scientific">Richelia sinica FACHB-800</name>
    <dbReference type="NCBI Taxonomy" id="1357546"/>
    <lineage>
        <taxon>Bacteria</taxon>
        <taxon>Bacillati</taxon>
        <taxon>Cyanobacteriota</taxon>
        <taxon>Cyanophyceae</taxon>
        <taxon>Nostocales</taxon>
        <taxon>Nostocaceae</taxon>
        <taxon>Richelia</taxon>
    </lineage>
</organism>
<dbReference type="Proteomes" id="UP000683511">
    <property type="component" value="Chromosome"/>
</dbReference>
<dbReference type="KEGG" id="rsin:B6N60_04762"/>
<dbReference type="RefSeq" id="WP_190608621.1">
    <property type="nucleotide sequence ID" value="NZ_CP021056.1"/>
</dbReference>
<reference evidence="1" key="1">
    <citation type="submission" date="2017-04" db="EMBL/GenBank/DDBJ databases">
        <title>Genome deletions in a multicellular cyanobacterial endosymbiont for morphological adaptation in marine diatoms.</title>
        <authorList>
            <person name="Wang Y."/>
            <person name="Gao H."/>
            <person name="Li R."/>
            <person name="Xu X."/>
        </authorList>
    </citation>
    <scope>NUCLEOTIDE SEQUENCE</scope>
    <source>
        <strain evidence="1">FACHB 800</strain>
    </source>
</reference>
<dbReference type="AlphaFoldDB" id="A0A975TC50"/>
<accession>A0A975TC50</accession>
<dbReference type="Pfam" id="PF07277">
    <property type="entry name" value="SapC"/>
    <property type="match status" value="1"/>
</dbReference>
<proteinExistence type="predicted"/>
<evidence type="ECO:0000313" key="2">
    <source>
        <dbReference type="Proteomes" id="UP000683511"/>
    </source>
</evidence>
<dbReference type="InterPro" id="IPR010836">
    <property type="entry name" value="SapC"/>
</dbReference>
<keyword evidence="2" id="KW-1185">Reference proteome</keyword>
<name>A0A975TC50_9NOST</name>
<protein>
    <submittedName>
        <fullName evidence="1">SapC family protein</fullName>
    </submittedName>
</protein>
<evidence type="ECO:0000313" key="1">
    <source>
        <dbReference type="EMBL" id="QXE26035.1"/>
    </source>
</evidence>
<dbReference type="EMBL" id="CP021056">
    <property type="protein sequence ID" value="QXE26035.1"/>
    <property type="molecule type" value="Genomic_DNA"/>
</dbReference>